<sequence length="473" mass="53539">MITQYVMNLPEGKSTPDFISKPTPLTIDEGKLAVFKAVVKGDPKPEVSWKRAKGNILEKQKFLSKYDESTGEYILEIHNVTGAETDTYKCHAVNEYGKAVWTTTLTVNEGKIFIQHTLKHDCDHLFFIVHVRQSLLLKVERADGESDEKFWDAMLDADRKDYERICSEFGVTDLHSILKKLEEKKKERAQNNFILSVTLLCTLQDGVIPYDEDEKLKNDPRSIGRTKHFSTNGLMQNGTGLYEGDVDEINLLSNVDFVIKIQETKAKEREDALFECVLTHPLPKITWMGKGSNLEDGEKYSITVSDHKLIHRLLIRDCQQLDKGIYSAVAGITTCSAWLVVEGDTLYQWGEKGKQREKTQKEMAQDCDLRCAPSFIVPLKLHSAPKGYECHMSCAVKGNPTPRITWYRNHVSLNTNTNYYTSNTCGVCSMLILRVGPKDMGEYTITAENSLGRAECSTVLSVQGERKHSHTDI</sequence>
<evidence type="ECO:0000313" key="5">
    <source>
        <dbReference type="Proteomes" id="UP000265080"/>
    </source>
</evidence>
<accession>A0A3P8TMW7</accession>
<dbReference type="GO" id="GO:0055013">
    <property type="term" value="P:cardiac muscle cell development"/>
    <property type="evidence" value="ECO:0007669"/>
    <property type="project" value="UniProtKB-ARBA"/>
</dbReference>
<dbReference type="Pfam" id="PF18362">
    <property type="entry name" value="THB"/>
    <property type="match status" value="1"/>
</dbReference>
<dbReference type="GO" id="GO:0003007">
    <property type="term" value="P:heart morphogenesis"/>
    <property type="evidence" value="ECO:0007669"/>
    <property type="project" value="UniProtKB-ARBA"/>
</dbReference>
<dbReference type="FunFam" id="2.60.40.10:FF:000060">
    <property type="entry name" value="Myosin-binding protein C, slow type"/>
    <property type="match status" value="1"/>
</dbReference>
<dbReference type="Ensembl" id="ENSAPET00000026654.1">
    <property type="protein sequence ID" value="ENSAPEP00000025971.1"/>
    <property type="gene ID" value="ENSAPEG00000018303.1"/>
</dbReference>
<reference evidence="4" key="3">
    <citation type="submission" date="2025-09" db="UniProtKB">
        <authorList>
            <consortium name="Ensembl"/>
        </authorList>
    </citation>
    <scope>IDENTIFICATION</scope>
</reference>
<dbReference type="Gene3D" id="2.60.40.10">
    <property type="entry name" value="Immunoglobulins"/>
    <property type="match status" value="3"/>
</dbReference>
<dbReference type="InterPro" id="IPR036179">
    <property type="entry name" value="Ig-like_dom_sf"/>
</dbReference>
<keyword evidence="5" id="KW-1185">Reference proteome</keyword>
<dbReference type="PANTHER" id="PTHR47633">
    <property type="entry name" value="IMMUNOGLOBULIN"/>
    <property type="match status" value="1"/>
</dbReference>
<protein>
    <recommendedName>
        <fullName evidence="3">Ig-like domain-containing protein</fullName>
    </recommendedName>
</protein>
<dbReference type="Proteomes" id="UP000265080">
    <property type="component" value="Chromosome 8"/>
</dbReference>
<proteinExistence type="predicted"/>
<evidence type="ECO:0000259" key="3">
    <source>
        <dbReference type="PROSITE" id="PS50835"/>
    </source>
</evidence>
<organism evidence="4 5">
    <name type="scientific">Amphiprion percula</name>
    <name type="common">Orange clownfish</name>
    <name type="synonym">Lutjanus percula</name>
    <dbReference type="NCBI Taxonomy" id="161767"/>
    <lineage>
        <taxon>Eukaryota</taxon>
        <taxon>Metazoa</taxon>
        <taxon>Chordata</taxon>
        <taxon>Craniata</taxon>
        <taxon>Vertebrata</taxon>
        <taxon>Euteleostomi</taxon>
        <taxon>Actinopterygii</taxon>
        <taxon>Neopterygii</taxon>
        <taxon>Teleostei</taxon>
        <taxon>Neoteleostei</taxon>
        <taxon>Acanthomorphata</taxon>
        <taxon>Ovalentaria</taxon>
        <taxon>Pomacentridae</taxon>
        <taxon>Amphiprion</taxon>
    </lineage>
</organism>
<dbReference type="SUPFAM" id="SSF48726">
    <property type="entry name" value="Immunoglobulin"/>
    <property type="match status" value="3"/>
</dbReference>
<dbReference type="SMART" id="SM00409">
    <property type="entry name" value="IG"/>
    <property type="match status" value="3"/>
</dbReference>
<dbReference type="PROSITE" id="PS50835">
    <property type="entry name" value="IG_LIKE"/>
    <property type="match status" value="2"/>
</dbReference>
<evidence type="ECO:0000313" key="4">
    <source>
        <dbReference type="Ensembl" id="ENSAPEP00000025971.1"/>
    </source>
</evidence>
<dbReference type="Pfam" id="PF07679">
    <property type="entry name" value="I-set"/>
    <property type="match status" value="3"/>
</dbReference>
<evidence type="ECO:0000256" key="1">
    <source>
        <dbReference type="ARBA" id="ARBA00022737"/>
    </source>
</evidence>
<dbReference type="AlphaFoldDB" id="A0A3P8TMW7"/>
<dbReference type="InterPro" id="IPR007110">
    <property type="entry name" value="Ig-like_dom"/>
</dbReference>
<dbReference type="InterPro" id="IPR013098">
    <property type="entry name" value="Ig_I-set"/>
</dbReference>
<reference evidence="4" key="2">
    <citation type="submission" date="2025-08" db="UniProtKB">
        <authorList>
            <consortium name="Ensembl"/>
        </authorList>
    </citation>
    <scope>IDENTIFICATION</scope>
</reference>
<keyword evidence="2" id="KW-0393">Immunoglobulin domain</keyword>
<dbReference type="GeneTree" id="ENSGT00940000160123"/>
<dbReference type="InterPro" id="IPR013783">
    <property type="entry name" value="Ig-like_fold"/>
</dbReference>
<feature type="domain" description="Ig-like" evidence="3">
    <location>
        <begin position="373"/>
        <end position="461"/>
    </location>
</feature>
<dbReference type="FunFam" id="2.60.40.10:FF:000107">
    <property type="entry name" value="Myosin, light chain kinase a"/>
    <property type="match status" value="1"/>
</dbReference>
<dbReference type="InterPro" id="IPR003598">
    <property type="entry name" value="Ig_sub2"/>
</dbReference>
<evidence type="ECO:0000256" key="2">
    <source>
        <dbReference type="ARBA" id="ARBA00023319"/>
    </source>
</evidence>
<dbReference type="InterPro" id="IPR003599">
    <property type="entry name" value="Ig_sub"/>
</dbReference>
<dbReference type="SMART" id="SM00408">
    <property type="entry name" value="IGc2"/>
    <property type="match status" value="2"/>
</dbReference>
<keyword evidence="1" id="KW-0677">Repeat</keyword>
<dbReference type="FunFam" id="2.60.40.10:FF:001097">
    <property type="entry name" value="Immunoglobulin-like and fibronectin type III domain-containing protein 1"/>
    <property type="match status" value="1"/>
</dbReference>
<feature type="domain" description="Ig-like" evidence="3">
    <location>
        <begin position="16"/>
        <end position="108"/>
    </location>
</feature>
<dbReference type="InterPro" id="IPR040849">
    <property type="entry name" value="MyBP-C_THB"/>
</dbReference>
<reference evidence="4 5" key="1">
    <citation type="submission" date="2018-03" db="EMBL/GenBank/DDBJ databases">
        <title>Finding Nemo's genes: A chromosome-scale reference assembly of the genome of the orange clownfish Amphiprion percula.</title>
        <authorList>
            <person name="Lehmann R."/>
        </authorList>
    </citation>
    <scope>NUCLEOTIDE SEQUENCE</scope>
</reference>
<name>A0A3P8TMW7_AMPPE</name>